<dbReference type="KEGG" id="pco:PHACADRAFT_258407"/>
<name>K5WVN2_PHACS</name>
<accession>K5WVN2</accession>
<gene>
    <name evidence="2" type="ORF">PHACADRAFT_258407</name>
</gene>
<keyword evidence="3" id="KW-1185">Reference proteome</keyword>
<organism evidence="2 3">
    <name type="scientific">Phanerochaete carnosa (strain HHB-10118-sp)</name>
    <name type="common">White-rot fungus</name>
    <name type="synonym">Peniophora carnosa</name>
    <dbReference type="NCBI Taxonomy" id="650164"/>
    <lineage>
        <taxon>Eukaryota</taxon>
        <taxon>Fungi</taxon>
        <taxon>Dikarya</taxon>
        <taxon>Basidiomycota</taxon>
        <taxon>Agaricomycotina</taxon>
        <taxon>Agaricomycetes</taxon>
        <taxon>Polyporales</taxon>
        <taxon>Phanerochaetaceae</taxon>
        <taxon>Phanerochaete</taxon>
    </lineage>
</organism>
<evidence type="ECO:0000313" key="2">
    <source>
        <dbReference type="EMBL" id="EKM54512.1"/>
    </source>
</evidence>
<dbReference type="RefSeq" id="XP_007397203.1">
    <property type="nucleotide sequence ID" value="XM_007397141.1"/>
</dbReference>
<proteinExistence type="predicted"/>
<sequence length="70" mass="7858">MIRRDPTLIPMTDNDVQDIRDMLAARQKESALQKTEGMLKDGVTGIPGFAAQEEARRKKDAMSKNERLGL</sequence>
<reference evidence="2 3" key="1">
    <citation type="journal article" date="2012" name="BMC Genomics">
        <title>Comparative genomics of the white-rot fungi, Phanerochaete carnosa and P. chrysosporium, to elucidate the genetic basis of the distinct wood types they colonize.</title>
        <authorList>
            <person name="Suzuki H."/>
            <person name="MacDonald J."/>
            <person name="Syed K."/>
            <person name="Salamov A."/>
            <person name="Hori C."/>
            <person name="Aerts A."/>
            <person name="Henrissat B."/>
            <person name="Wiebenga A."/>
            <person name="vanKuyk P.A."/>
            <person name="Barry K."/>
            <person name="Lindquist E."/>
            <person name="LaButti K."/>
            <person name="Lapidus A."/>
            <person name="Lucas S."/>
            <person name="Coutinho P."/>
            <person name="Gong Y."/>
            <person name="Samejima M."/>
            <person name="Mahadevan R."/>
            <person name="Abou-Zaid M."/>
            <person name="de Vries R.P."/>
            <person name="Igarashi K."/>
            <person name="Yadav J.S."/>
            <person name="Grigoriev I.V."/>
            <person name="Master E.R."/>
        </authorList>
    </citation>
    <scope>NUCLEOTIDE SEQUENCE [LARGE SCALE GENOMIC DNA]</scope>
    <source>
        <strain evidence="2 3">HHB-10118-sp</strain>
    </source>
</reference>
<evidence type="ECO:0000313" key="3">
    <source>
        <dbReference type="Proteomes" id="UP000008370"/>
    </source>
</evidence>
<dbReference type="InParanoid" id="K5WVN2"/>
<dbReference type="OrthoDB" id="3182478at2759"/>
<dbReference type="AlphaFoldDB" id="K5WVN2"/>
<feature type="region of interest" description="Disordered" evidence="1">
    <location>
        <begin position="50"/>
        <end position="70"/>
    </location>
</feature>
<dbReference type="GeneID" id="18917106"/>
<evidence type="ECO:0000256" key="1">
    <source>
        <dbReference type="SAM" id="MobiDB-lite"/>
    </source>
</evidence>
<dbReference type="HOGENOM" id="CLU_177956_1_0_1"/>
<protein>
    <submittedName>
        <fullName evidence="2">Uncharacterized protein</fullName>
    </submittedName>
</protein>
<dbReference type="EMBL" id="JH930473">
    <property type="protein sequence ID" value="EKM54512.1"/>
    <property type="molecule type" value="Genomic_DNA"/>
</dbReference>
<dbReference type="Proteomes" id="UP000008370">
    <property type="component" value="Unassembled WGS sequence"/>
</dbReference>
<feature type="compositionally biased region" description="Basic and acidic residues" evidence="1">
    <location>
        <begin position="53"/>
        <end position="70"/>
    </location>
</feature>